<dbReference type="GO" id="GO:0005886">
    <property type="term" value="C:plasma membrane"/>
    <property type="evidence" value="ECO:0007669"/>
    <property type="project" value="UniProtKB-SubCell"/>
</dbReference>
<dbReference type="NCBIfam" id="TIGR00710">
    <property type="entry name" value="efflux_Bcr_CflA"/>
    <property type="match status" value="1"/>
</dbReference>
<dbReference type="GO" id="GO:1990961">
    <property type="term" value="P:xenobiotic detoxification by transmembrane export across the plasma membrane"/>
    <property type="evidence" value="ECO:0007669"/>
    <property type="project" value="InterPro"/>
</dbReference>
<dbReference type="EMBL" id="NVUS01000007">
    <property type="protein sequence ID" value="PCJ01654.1"/>
    <property type="molecule type" value="Genomic_DNA"/>
</dbReference>
<gene>
    <name evidence="10" type="ORF">COB13_07270</name>
</gene>
<keyword evidence="6 8" id="KW-1133">Transmembrane helix</keyword>
<sequence>MNSQTNESPNPKPTIWVLIAVASIGTLALNIFVPSMPNLVKSLNTTQSMAQLTLTFYLLSLAFAQLIVGPLSDRYGRRPILLLGILIYIIASLAAAFAVDIETLITARIFQALGGCSGIVISRAIIRDVYSKSQGVVILSYVTAVVTLAPMLSPILGAYLDQWASWRASFYFVAGFGIFIGLIGLKSLHETNFNLAASLNLSSMPKQYWSLLKQPEYLGYALAVAFNNSVFFSFIAGAPFIIADVMQLSPSIYAFYFLLVSGGYMGGNFLAGHFANKIKTDKMINIGIAIMLIGIIAALYCFTIGYSHPFLLFGPMGIIAISAGLISPNAIAGLLNVRPDIAGTAAGLSGFLQMTSGALGTFCVGAFHQSSGISMVVFMTLFAALMTLSFYILVGRKKPMAKA</sequence>
<comment type="subcellular location">
    <subcellularLocation>
        <location evidence="8">Cell inner membrane</location>
        <topology evidence="8">Multi-pass membrane protein</topology>
    </subcellularLocation>
    <subcellularLocation>
        <location evidence="1">Cell membrane</location>
        <topology evidence="1">Multi-pass membrane protein</topology>
    </subcellularLocation>
</comment>
<evidence type="ECO:0000256" key="3">
    <source>
        <dbReference type="ARBA" id="ARBA00022448"/>
    </source>
</evidence>
<dbReference type="Pfam" id="PF07690">
    <property type="entry name" value="MFS_1"/>
    <property type="match status" value="1"/>
</dbReference>
<dbReference type="SUPFAM" id="SSF103473">
    <property type="entry name" value="MFS general substrate transporter"/>
    <property type="match status" value="1"/>
</dbReference>
<dbReference type="Gene3D" id="1.20.1720.10">
    <property type="entry name" value="Multidrug resistance protein D"/>
    <property type="match status" value="1"/>
</dbReference>
<dbReference type="PANTHER" id="PTHR43124:SF3">
    <property type="entry name" value="CHLORAMPHENICOL EFFLUX PUMP RV0191"/>
    <property type="match status" value="1"/>
</dbReference>
<keyword evidence="8" id="KW-0997">Cell inner membrane</keyword>
<feature type="transmembrane region" description="Helical" evidence="8">
    <location>
        <begin position="15"/>
        <end position="36"/>
    </location>
</feature>
<evidence type="ECO:0000256" key="6">
    <source>
        <dbReference type="ARBA" id="ARBA00022989"/>
    </source>
</evidence>
<dbReference type="AlphaFoldDB" id="A0A2A4Z3F0"/>
<feature type="transmembrane region" description="Helical" evidence="8">
    <location>
        <begin position="105"/>
        <end position="126"/>
    </location>
</feature>
<protein>
    <recommendedName>
        <fullName evidence="8">Bcr/CflA family efflux transporter</fullName>
    </recommendedName>
</protein>
<evidence type="ECO:0000256" key="7">
    <source>
        <dbReference type="ARBA" id="ARBA00023136"/>
    </source>
</evidence>
<evidence type="ECO:0000256" key="5">
    <source>
        <dbReference type="ARBA" id="ARBA00022692"/>
    </source>
</evidence>
<keyword evidence="7 8" id="KW-0472">Membrane</keyword>
<keyword evidence="3 8" id="KW-0813">Transport</keyword>
<evidence type="ECO:0000313" key="10">
    <source>
        <dbReference type="EMBL" id="PCJ01654.1"/>
    </source>
</evidence>
<reference evidence="10" key="2">
    <citation type="journal article" date="2018" name="ISME J.">
        <title>A dynamic microbial community with high functional redundancy inhabits the cold, oxic subseafloor aquifer.</title>
        <authorList>
            <person name="Tully B.J."/>
            <person name="Wheat C.G."/>
            <person name="Glazer B.T."/>
            <person name="Huber J.A."/>
        </authorList>
    </citation>
    <scope>NUCLEOTIDE SEQUENCE</scope>
    <source>
        <strain evidence="10">NORP83</strain>
    </source>
</reference>
<dbReference type="InterPro" id="IPR020846">
    <property type="entry name" value="MFS_dom"/>
</dbReference>
<evidence type="ECO:0000256" key="2">
    <source>
        <dbReference type="ARBA" id="ARBA00006236"/>
    </source>
</evidence>
<proteinExistence type="inferred from homology"/>
<dbReference type="InterPro" id="IPR036259">
    <property type="entry name" value="MFS_trans_sf"/>
</dbReference>
<dbReference type="InterPro" id="IPR050189">
    <property type="entry name" value="MFS_Efflux_Transporters"/>
</dbReference>
<feature type="domain" description="Major facilitator superfamily (MFS) profile" evidence="9">
    <location>
        <begin position="14"/>
        <end position="398"/>
    </location>
</feature>
<comment type="caution">
    <text evidence="10">The sequence shown here is derived from an EMBL/GenBank/DDBJ whole genome shotgun (WGS) entry which is preliminary data.</text>
</comment>
<dbReference type="InterPro" id="IPR011701">
    <property type="entry name" value="MFS"/>
</dbReference>
<organism evidence="10">
    <name type="scientific">OCS116 cluster bacterium</name>
    <dbReference type="NCBI Taxonomy" id="2030921"/>
    <lineage>
        <taxon>Bacteria</taxon>
        <taxon>Pseudomonadati</taxon>
        <taxon>Pseudomonadota</taxon>
        <taxon>Alphaproteobacteria</taxon>
        <taxon>OCS116 cluster</taxon>
    </lineage>
</organism>
<evidence type="ECO:0000256" key="4">
    <source>
        <dbReference type="ARBA" id="ARBA00022475"/>
    </source>
</evidence>
<keyword evidence="5 8" id="KW-0812">Transmembrane</keyword>
<dbReference type="PROSITE" id="PS50850">
    <property type="entry name" value="MFS"/>
    <property type="match status" value="1"/>
</dbReference>
<dbReference type="GO" id="GO:0042910">
    <property type="term" value="F:xenobiotic transmembrane transporter activity"/>
    <property type="evidence" value="ECO:0007669"/>
    <property type="project" value="InterPro"/>
</dbReference>
<feature type="transmembrane region" description="Helical" evidence="8">
    <location>
        <begin position="253"/>
        <end position="271"/>
    </location>
</feature>
<reference key="1">
    <citation type="submission" date="2017-08" db="EMBL/GenBank/DDBJ databases">
        <title>A dynamic microbial community with high functional redundancy inhabits the cold, oxic subseafloor aquifer.</title>
        <authorList>
            <person name="Tully B.J."/>
            <person name="Wheat C.G."/>
            <person name="Glazer B.T."/>
            <person name="Huber J.A."/>
        </authorList>
    </citation>
    <scope>NUCLEOTIDE SEQUENCE [LARGE SCALE GENOMIC DNA]</scope>
</reference>
<evidence type="ECO:0000256" key="8">
    <source>
        <dbReference type="RuleBase" id="RU365088"/>
    </source>
</evidence>
<feature type="transmembrane region" description="Helical" evidence="8">
    <location>
        <begin position="312"/>
        <end position="335"/>
    </location>
</feature>
<feature type="transmembrane region" description="Helical" evidence="8">
    <location>
        <begin position="283"/>
        <end position="306"/>
    </location>
</feature>
<feature type="transmembrane region" description="Helical" evidence="8">
    <location>
        <begin position="347"/>
        <end position="367"/>
    </location>
</feature>
<dbReference type="CDD" id="cd17320">
    <property type="entry name" value="MFS_MdfA_MDR_like"/>
    <property type="match status" value="1"/>
</dbReference>
<comment type="similarity">
    <text evidence="2 8">Belongs to the major facilitator superfamily. Bcr/CmlA family.</text>
</comment>
<evidence type="ECO:0000256" key="1">
    <source>
        <dbReference type="ARBA" id="ARBA00004651"/>
    </source>
</evidence>
<dbReference type="PROSITE" id="PS00216">
    <property type="entry name" value="SUGAR_TRANSPORT_1"/>
    <property type="match status" value="1"/>
</dbReference>
<feature type="transmembrane region" description="Helical" evidence="8">
    <location>
        <begin position="80"/>
        <end position="99"/>
    </location>
</feature>
<feature type="transmembrane region" description="Helical" evidence="8">
    <location>
        <begin position="217"/>
        <end position="241"/>
    </location>
</feature>
<feature type="transmembrane region" description="Helical" evidence="8">
    <location>
        <begin position="373"/>
        <end position="394"/>
    </location>
</feature>
<dbReference type="PANTHER" id="PTHR43124">
    <property type="entry name" value="PURINE EFFLUX PUMP PBUE"/>
    <property type="match status" value="1"/>
</dbReference>
<dbReference type="InterPro" id="IPR005829">
    <property type="entry name" value="Sugar_transporter_CS"/>
</dbReference>
<name>A0A2A4Z3F0_9PROT</name>
<feature type="transmembrane region" description="Helical" evidence="8">
    <location>
        <begin position="166"/>
        <end position="185"/>
    </location>
</feature>
<feature type="transmembrane region" description="Helical" evidence="8">
    <location>
        <begin position="48"/>
        <end position="68"/>
    </location>
</feature>
<evidence type="ECO:0000259" key="9">
    <source>
        <dbReference type="PROSITE" id="PS50850"/>
    </source>
</evidence>
<keyword evidence="4" id="KW-1003">Cell membrane</keyword>
<dbReference type="InterPro" id="IPR004812">
    <property type="entry name" value="Efflux_drug-R_Bcr/CmlA"/>
</dbReference>
<feature type="transmembrane region" description="Helical" evidence="8">
    <location>
        <begin position="138"/>
        <end position="160"/>
    </location>
</feature>
<accession>A0A2A4Z3F0</accession>